<dbReference type="Proteomes" id="UP000660024">
    <property type="component" value="Unassembled WGS sequence"/>
</dbReference>
<evidence type="ECO:0000256" key="6">
    <source>
        <dbReference type="SAM" id="Phobius"/>
    </source>
</evidence>
<dbReference type="InterPro" id="IPR004869">
    <property type="entry name" value="MMPL_dom"/>
</dbReference>
<feature type="transmembrane region" description="Helical" evidence="6">
    <location>
        <begin position="592"/>
        <end position="611"/>
    </location>
</feature>
<feature type="transmembrane region" description="Helical" evidence="6">
    <location>
        <begin position="177"/>
        <end position="196"/>
    </location>
</feature>
<dbReference type="SUPFAM" id="SSF82866">
    <property type="entry name" value="Multidrug efflux transporter AcrB transmembrane domain"/>
    <property type="match status" value="2"/>
</dbReference>
<protein>
    <submittedName>
        <fullName evidence="8">MMPL family transporter</fullName>
    </submittedName>
</protein>
<feature type="domain" description="SSD" evidence="7">
    <location>
        <begin position="564"/>
        <end position="689"/>
    </location>
</feature>
<organism evidence="8 9">
    <name type="scientific">Pedobacter segetis</name>
    <dbReference type="NCBI Taxonomy" id="2793069"/>
    <lineage>
        <taxon>Bacteria</taxon>
        <taxon>Pseudomonadati</taxon>
        <taxon>Bacteroidota</taxon>
        <taxon>Sphingobacteriia</taxon>
        <taxon>Sphingobacteriales</taxon>
        <taxon>Sphingobacteriaceae</taxon>
        <taxon>Pedobacter</taxon>
    </lineage>
</organism>
<keyword evidence="5 6" id="KW-0472">Membrane</keyword>
<evidence type="ECO:0000256" key="5">
    <source>
        <dbReference type="ARBA" id="ARBA00023136"/>
    </source>
</evidence>
<dbReference type="InterPro" id="IPR050545">
    <property type="entry name" value="Mycobact_MmpL"/>
</dbReference>
<evidence type="ECO:0000313" key="9">
    <source>
        <dbReference type="Proteomes" id="UP000660024"/>
    </source>
</evidence>
<evidence type="ECO:0000259" key="7">
    <source>
        <dbReference type="PROSITE" id="PS50156"/>
    </source>
</evidence>
<reference evidence="8 9" key="1">
    <citation type="submission" date="2020-12" db="EMBL/GenBank/DDBJ databases">
        <title>Bacterial novel species Pedobacter sp. SD-b isolated from soil.</title>
        <authorList>
            <person name="Jung H.-Y."/>
        </authorList>
    </citation>
    <scope>NUCLEOTIDE SEQUENCE [LARGE SCALE GENOMIC DNA]</scope>
    <source>
        <strain evidence="8 9">SD-b</strain>
    </source>
</reference>
<dbReference type="PANTHER" id="PTHR33406:SF12">
    <property type="entry name" value="BLR2997 PROTEIN"/>
    <property type="match status" value="1"/>
</dbReference>
<dbReference type="Gene3D" id="1.20.1640.10">
    <property type="entry name" value="Multidrug efflux transporter AcrB transmembrane domain"/>
    <property type="match status" value="2"/>
</dbReference>
<dbReference type="Pfam" id="PF03176">
    <property type="entry name" value="MMPL"/>
    <property type="match status" value="2"/>
</dbReference>
<evidence type="ECO:0000256" key="2">
    <source>
        <dbReference type="ARBA" id="ARBA00022475"/>
    </source>
</evidence>
<keyword evidence="3 6" id="KW-0812">Transmembrane</keyword>
<dbReference type="InterPro" id="IPR000731">
    <property type="entry name" value="SSD"/>
</dbReference>
<feature type="transmembrane region" description="Helical" evidence="6">
    <location>
        <begin position="664"/>
        <end position="690"/>
    </location>
</feature>
<keyword evidence="9" id="KW-1185">Reference proteome</keyword>
<feature type="transmembrane region" description="Helical" evidence="6">
    <location>
        <begin position="282"/>
        <end position="304"/>
    </location>
</feature>
<accession>A0ABS1BG89</accession>
<feature type="domain" description="SSD" evidence="7">
    <location>
        <begin position="181"/>
        <end position="303"/>
    </location>
</feature>
<keyword evidence="4 6" id="KW-1133">Transmembrane helix</keyword>
<gene>
    <name evidence="8" type="ORF">I5M32_02840</name>
</gene>
<dbReference type="PROSITE" id="PS50156">
    <property type="entry name" value="SSD"/>
    <property type="match status" value="2"/>
</dbReference>
<dbReference type="PANTHER" id="PTHR33406">
    <property type="entry name" value="MEMBRANE PROTEIN MJ1562-RELATED"/>
    <property type="match status" value="1"/>
</dbReference>
<feature type="transmembrane region" description="Helical" evidence="6">
    <location>
        <begin position="152"/>
        <end position="170"/>
    </location>
</feature>
<dbReference type="EMBL" id="JAEHFY010000003">
    <property type="protein sequence ID" value="MBK0381884.1"/>
    <property type="molecule type" value="Genomic_DNA"/>
</dbReference>
<feature type="transmembrane region" description="Helical" evidence="6">
    <location>
        <begin position="538"/>
        <end position="557"/>
    </location>
</feature>
<feature type="transmembrane region" description="Helical" evidence="6">
    <location>
        <begin position="208"/>
        <end position="228"/>
    </location>
</feature>
<sequence>MVLGVKSPRLFKKDFFNNWQFLNNELQKLKGIKKVLSITNLPLLAKDTIHRKFKFNPISDHPIQNQSDLDSIKNILSQQPFYEGLLFNLDKDATIIAITFDDGVMQTPARNKLINKIQNLVKNFENVENVKIHLSGLPYIKSVVSALVAKEFILFLGLSILISAIILFLFYRSWAMIFYPILLVLFGVIWSVGFMASCGYEITLLTGVIPPLMVIIGIPNSILIINKYKGELQNGQDKIEALRITIQKISLTTFIANLTTAIGFGVLYFTNSDVLKEFGITAAIGVMLTWMIFLVMLPIILGYLKIEKESKEVKTNIFDGFLNKIIEIVIRKRKWVYIGVLFLLIFGAIGVSKISTNGFVVDDLPKNDPVYQDLKFFEATFKGVLPLEFSIDAKRKNGIIKLYNLKKIEKLDQLIHQYPEFGKSFSINNVLKYTSQTFYNGKPAFYRLPNEMEKDFILLYVANTGKQNNLMNNFLDEDKQTTRITFQMKDVGSEKVNQLLVDLKPKVNAIFNPAKYNVNITGPVVMYVKGTNYLLKNLRQSLLLAVFLIAMIMLVLFRSFKMIIISLVPNLIPLFITAGLMGYFGLALKPSTVLIFSIALGIASDQTIYFLTRYQQELLSGFSVQQIVSKTIKETGLSMIYTAIILFFGFGVFAFSTFGGTVALGTLLAITLVLSMLFNLIFLPAILLTFSKKQS</sequence>
<name>A0ABS1BG89_9SPHI</name>
<comment type="caution">
    <text evidence="8">The sequence shown here is derived from an EMBL/GenBank/DDBJ whole genome shotgun (WGS) entry which is preliminary data.</text>
</comment>
<comment type="subcellular location">
    <subcellularLocation>
        <location evidence="1">Cell membrane</location>
        <topology evidence="1">Multi-pass membrane protein</topology>
    </subcellularLocation>
</comment>
<evidence type="ECO:0000256" key="3">
    <source>
        <dbReference type="ARBA" id="ARBA00022692"/>
    </source>
</evidence>
<feature type="transmembrane region" description="Helical" evidence="6">
    <location>
        <begin position="335"/>
        <end position="355"/>
    </location>
</feature>
<evidence type="ECO:0000256" key="1">
    <source>
        <dbReference type="ARBA" id="ARBA00004651"/>
    </source>
</evidence>
<feature type="transmembrane region" description="Helical" evidence="6">
    <location>
        <begin position="249"/>
        <end position="270"/>
    </location>
</feature>
<feature type="transmembrane region" description="Helical" evidence="6">
    <location>
        <begin position="639"/>
        <end position="658"/>
    </location>
</feature>
<evidence type="ECO:0000256" key="4">
    <source>
        <dbReference type="ARBA" id="ARBA00022989"/>
    </source>
</evidence>
<evidence type="ECO:0000313" key="8">
    <source>
        <dbReference type="EMBL" id="MBK0381884.1"/>
    </source>
</evidence>
<keyword evidence="2" id="KW-1003">Cell membrane</keyword>
<feature type="transmembrane region" description="Helical" evidence="6">
    <location>
        <begin position="564"/>
        <end position="586"/>
    </location>
</feature>
<proteinExistence type="predicted"/>